<gene>
    <name evidence="7" type="ORF">C4F49_01095</name>
</gene>
<feature type="transmembrane region" description="Helical" evidence="6">
    <location>
        <begin position="62"/>
        <end position="80"/>
    </location>
</feature>
<dbReference type="PANTHER" id="PTHR11040:SF44">
    <property type="entry name" value="PROTEIN ZNTC-RELATED"/>
    <property type="match status" value="1"/>
</dbReference>
<feature type="transmembrane region" description="Helical" evidence="6">
    <location>
        <begin position="6"/>
        <end position="24"/>
    </location>
</feature>
<dbReference type="Pfam" id="PF02535">
    <property type="entry name" value="Zip"/>
    <property type="match status" value="2"/>
</dbReference>
<keyword evidence="2 6" id="KW-0812">Transmembrane</keyword>
<dbReference type="InterPro" id="IPR003689">
    <property type="entry name" value="ZIP"/>
</dbReference>
<reference evidence="7" key="1">
    <citation type="submission" date="2018-02" db="EMBL/GenBank/DDBJ databases">
        <authorList>
            <person name="Vasarhelyi B.M."/>
            <person name="Deshmukh S."/>
            <person name="Balint B."/>
            <person name="Kukolya J."/>
        </authorList>
    </citation>
    <scope>NUCLEOTIDE SEQUENCE</scope>
    <source>
        <strain evidence="7">KB22</strain>
    </source>
</reference>
<keyword evidence="3 6" id="KW-1133">Transmembrane helix</keyword>
<dbReference type="AlphaFoldDB" id="A0A928YPV1"/>
<proteinExistence type="predicted"/>
<dbReference type="GO" id="GO:0005385">
    <property type="term" value="F:zinc ion transmembrane transporter activity"/>
    <property type="evidence" value="ECO:0007669"/>
    <property type="project" value="TreeGrafter"/>
</dbReference>
<feature type="transmembrane region" description="Helical" evidence="6">
    <location>
        <begin position="157"/>
        <end position="173"/>
    </location>
</feature>
<dbReference type="PANTHER" id="PTHR11040">
    <property type="entry name" value="ZINC/IRON TRANSPORTER"/>
    <property type="match status" value="1"/>
</dbReference>
<sequence>MSSTTIVSILFISALLSGLAVFFVKRDNTNLLKLILAFSGAYLFSITVLHLIPHVYHSSTTAPEVIGLYILGGFIFQLLLEQFSQGIEHGHIHHQENIQSFPIGIMFSLCLHAFLEGMPLAAGHQKELVFGIAIHHIPAAFALGSLLINTKLTKRQIIFALFVFAAMTPLGFITSKGVSQGDLGNVSQYFDKIMAVVIGIFLHISTTVLFESGSADHHKFNKKKMIAVFLGILVSLGNFLFDGHDHSHGAEVPHEQHDHSHDHSDHDHDHSHDDHSHE</sequence>
<comment type="caution">
    <text evidence="7">The sequence shown here is derived from an EMBL/GenBank/DDBJ whole genome shotgun (WGS) entry which is preliminary data.</text>
</comment>
<keyword evidence="4 6" id="KW-0472">Membrane</keyword>
<evidence type="ECO:0000256" key="2">
    <source>
        <dbReference type="ARBA" id="ARBA00022692"/>
    </source>
</evidence>
<evidence type="ECO:0000256" key="4">
    <source>
        <dbReference type="ARBA" id="ARBA00023136"/>
    </source>
</evidence>
<protein>
    <submittedName>
        <fullName evidence="7">Zinc/iron permease</fullName>
    </submittedName>
</protein>
<evidence type="ECO:0000313" key="7">
    <source>
        <dbReference type="EMBL" id="MBE8712275.1"/>
    </source>
</evidence>
<accession>A0A928YPV1</accession>
<evidence type="ECO:0000256" key="3">
    <source>
        <dbReference type="ARBA" id="ARBA00022989"/>
    </source>
</evidence>
<feature type="region of interest" description="Disordered" evidence="5">
    <location>
        <begin position="250"/>
        <end position="278"/>
    </location>
</feature>
<keyword evidence="8" id="KW-1185">Reference proteome</keyword>
<feature type="transmembrane region" description="Helical" evidence="6">
    <location>
        <begin position="101"/>
        <end position="122"/>
    </location>
</feature>
<feature type="transmembrane region" description="Helical" evidence="6">
    <location>
        <begin position="193"/>
        <end position="213"/>
    </location>
</feature>
<evidence type="ECO:0000256" key="5">
    <source>
        <dbReference type="SAM" id="MobiDB-lite"/>
    </source>
</evidence>
<evidence type="ECO:0000256" key="6">
    <source>
        <dbReference type="SAM" id="Phobius"/>
    </source>
</evidence>
<feature type="transmembrane region" description="Helical" evidence="6">
    <location>
        <begin position="128"/>
        <end position="148"/>
    </location>
</feature>
<feature type="transmembrane region" description="Helical" evidence="6">
    <location>
        <begin position="31"/>
        <end position="56"/>
    </location>
</feature>
<comment type="subcellular location">
    <subcellularLocation>
        <location evidence="1">Membrane</location>
        <topology evidence="1">Multi-pass membrane protein</topology>
    </subcellularLocation>
</comment>
<name>A0A928YPV1_9SPHI</name>
<dbReference type="Proteomes" id="UP000616201">
    <property type="component" value="Unassembled WGS sequence"/>
</dbReference>
<evidence type="ECO:0000313" key="8">
    <source>
        <dbReference type="Proteomes" id="UP000616201"/>
    </source>
</evidence>
<feature type="transmembrane region" description="Helical" evidence="6">
    <location>
        <begin position="225"/>
        <end position="241"/>
    </location>
</feature>
<dbReference type="RefSeq" id="WP_196934616.1">
    <property type="nucleotide sequence ID" value="NZ_MU158698.1"/>
</dbReference>
<organism evidence="7 8">
    <name type="scientific">Sphingobacterium hungaricum</name>
    <dbReference type="NCBI Taxonomy" id="2082723"/>
    <lineage>
        <taxon>Bacteria</taxon>
        <taxon>Pseudomonadati</taxon>
        <taxon>Bacteroidota</taxon>
        <taxon>Sphingobacteriia</taxon>
        <taxon>Sphingobacteriales</taxon>
        <taxon>Sphingobacteriaceae</taxon>
        <taxon>Sphingobacterium</taxon>
    </lineage>
</organism>
<evidence type="ECO:0000256" key="1">
    <source>
        <dbReference type="ARBA" id="ARBA00004141"/>
    </source>
</evidence>
<dbReference type="EMBL" id="PRDK01000001">
    <property type="protein sequence ID" value="MBE8712275.1"/>
    <property type="molecule type" value="Genomic_DNA"/>
</dbReference>
<dbReference type="GO" id="GO:0016020">
    <property type="term" value="C:membrane"/>
    <property type="evidence" value="ECO:0007669"/>
    <property type="project" value="UniProtKB-SubCell"/>
</dbReference>